<reference evidence="3" key="1">
    <citation type="submission" date="2020-06" db="EMBL/GenBank/DDBJ databases">
        <title>Draft genome of Bugula neritina, a colonial animal packing powerful symbionts and potential medicines.</title>
        <authorList>
            <person name="Rayko M."/>
        </authorList>
    </citation>
    <scope>NUCLEOTIDE SEQUENCE [LARGE SCALE GENOMIC DNA]</scope>
    <source>
        <strain evidence="3">Kwan_BN1</strain>
    </source>
</reference>
<evidence type="ECO:0000256" key="1">
    <source>
        <dbReference type="SAM" id="Coils"/>
    </source>
</evidence>
<proteinExistence type="predicted"/>
<dbReference type="OrthoDB" id="2157345at2759"/>
<feature type="region of interest" description="Disordered" evidence="2">
    <location>
        <begin position="231"/>
        <end position="268"/>
    </location>
</feature>
<feature type="compositionally biased region" description="Pro residues" evidence="2">
    <location>
        <begin position="355"/>
        <end position="365"/>
    </location>
</feature>
<name>A0A7J7JN59_BUGNE</name>
<sequence length="795" mass="89240">MEGLDEIPAGAATFDESYMDDESSEEDVTEVAAEDPNKFLVLCDGVLNSTSLLHESMNNFMSVKDTLLEHTLPPSVLLTLSITSSKLFRSITDLNEPIQELIRLVRIFSTPWEEKSAALKKMHEDFHIKNRQLDVAVRRLTLLDAMAKKIAKERRLLNWEKLYCKVTSVKGHGRRWKYTIEELKDRAKQGYDVLVHYVDQIEKGIHEPFAEMELRTESVAPQMDPIVEEVEEGSNGAEESGGEHFSDGSDSEESLGPETLQSGFSVPPAVPVVVEPPKPEVAEVGVTTHPPEYDVILFVRCFCPKGIEGRHVKCSITHGAQYEKTSRLDFTDEEIAKQLADAPPPKPKGPKRKGAPPPPPEPEIPQPVKYSELRFKLPVKYAGLREIPPTLEPLTVTVHVGEDEEIIGMTTVEVEDIEGCEMPEIIELADSHGQYDLSLQDSIMYTANAVVDAELQLAEPLPVAFPIYPLGGGLAGSEPQAIGSVPLFFYYRKIYKPKMLNRAIGTGTLRDLIIDEIGVDITEHTKESLFPETRDIAHSPMTVRGTPTPSRHSTDNEEAIPAEELEAILDSHQRDMDVMQQSYEQKIMAMHLEIERLNEALEKRAKVGLADPPAVSVQDGSKKSSFTFKKEKKEQKKIPPNQKLPKWGESLPDDFFERLEMFKEESEANRRAIIEHQKREESENIEKKLAFQHKAFRGEQGDVVDALKDYTGSLDSKGLLYGSYKQAEIDAGNHIAWFMMSLSHPYTTVTQETMCITQECSSTSTHWYDRTSSHSASIHDEFTSLEAQNVGYKPV</sequence>
<dbReference type="EMBL" id="VXIV02002196">
    <property type="protein sequence ID" value="KAF6026848.1"/>
    <property type="molecule type" value="Genomic_DNA"/>
</dbReference>
<gene>
    <name evidence="3" type="ORF">EB796_014832</name>
</gene>
<evidence type="ECO:0000256" key="2">
    <source>
        <dbReference type="SAM" id="MobiDB-lite"/>
    </source>
</evidence>
<comment type="caution">
    <text evidence="3">The sequence shown here is derived from an EMBL/GenBank/DDBJ whole genome shotgun (WGS) entry which is preliminary data.</text>
</comment>
<keyword evidence="4" id="KW-1185">Reference proteome</keyword>
<feature type="region of interest" description="Disordered" evidence="2">
    <location>
        <begin position="612"/>
        <end position="649"/>
    </location>
</feature>
<accession>A0A7J7JN59</accession>
<protein>
    <submittedName>
        <fullName evidence="3">Uncharacterized protein</fullName>
    </submittedName>
</protein>
<feature type="compositionally biased region" description="Basic and acidic residues" evidence="2">
    <location>
        <begin position="628"/>
        <end position="637"/>
    </location>
</feature>
<feature type="region of interest" description="Disordered" evidence="2">
    <location>
        <begin position="539"/>
        <end position="558"/>
    </location>
</feature>
<evidence type="ECO:0000313" key="4">
    <source>
        <dbReference type="Proteomes" id="UP000593567"/>
    </source>
</evidence>
<keyword evidence="1" id="KW-0175">Coiled coil</keyword>
<evidence type="ECO:0000313" key="3">
    <source>
        <dbReference type="EMBL" id="KAF6026848.1"/>
    </source>
</evidence>
<dbReference type="Proteomes" id="UP000593567">
    <property type="component" value="Unassembled WGS sequence"/>
</dbReference>
<organism evidence="3 4">
    <name type="scientific">Bugula neritina</name>
    <name type="common">Brown bryozoan</name>
    <name type="synonym">Sertularia neritina</name>
    <dbReference type="NCBI Taxonomy" id="10212"/>
    <lineage>
        <taxon>Eukaryota</taxon>
        <taxon>Metazoa</taxon>
        <taxon>Spiralia</taxon>
        <taxon>Lophotrochozoa</taxon>
        <taxon>Bryozoa</taxon>
        <taxon>Gymnolaemata</taxon>
        <taxon>Cheilostomatida</taxon>
        <taxon>Flustrina</taxon>
        <taxon>Buguloidea</taxon>
        <taxon>Bugulidae</taxon>
        <taxon>Bugula</taxon>
    </lineage>
</organism>
<feature type="coiled-coil region" evidence="1">
    <location>
        <begin position="562"/>
        <end position="600"/>
    </location>
</feature>
<dbReference type="AlphaFoldDB" id="A0A7J7JN59"/>
<feature type="region of interest" description="Disordered" evidence="2">
    <location>
        <begin position="339"/>
        <end position="367"/>
    </location>
</feature>